<evidence type="ECO:0000259" key="5">
    <source>
        <dbReference type="PROSITE" id="PS50835"/>
    </source>
</evidence>
<evidence type="ECO:0000256" key="3">
    <source>
        <dbReference type="ARBA" id="ARBA00023157"/>
    </source>
</evidence>
<keyword evidence="3" id="KW-1015">Disulfide bond</keyword>
<organism evidence="6 7">
    <name type="scientific">Dreissena polymorpha</name>
    <name type="common">Zebra mussel</name>
    <name type="synonym">Mytilus polymorpha</name>
    <dbReference type="NCBI Taxonomy" id="45954"/>
    <lineage>
        <taxon>Eukaryota</taxon>
        <taxon>Metazoa</taxon>
        <taxon>Spiralia</taxon>
        <taxon>Lophotrochozoa</taxon>
        <taxon>Mollusca</taxon>
        <taxon>Bivalvia</taxon>
        <taxon>Autobranchia</taxon>
        <taxon>Heteroconchia</taxon>
        <taxon>Euheterodonta</taxon>
        <taxon>Imparidentia</taxon>
        <taxon>Neoheterodontei</taxon>
        <taxon>Myida</taxon>
        <taxon>Dreissenoidea</taxon>
        <taxon>Dreissenidae</taxon>
        <taxon>Dreissena</taxon>
    </lineage>
</organism>
<evidence type="ECO:0000256" key="2">
    <source>
        <dbReference type="ARBA" id="ARBA00022737"/>
    </source>
</evidence>
<dbReference type="PANTHER" id="PTHR12231">
    <property type="entry name" value="CTX-RELATED TYPE I TRANSMEMBRANE PROTEIN"/>
    <property type="match status" value="1"/>
</dbReference>
<feature type="domain" description="Ig-like" evidence="5">
    <location>
        <begin position="56"/>
        <end position="132"/>
    </location>
</feature>
<dbReference type="InterPro" id="IPR003598">
    <property type="entry name" value="Ig_sub2"/>
</dbReference>
<dbReference type="InterPro" id="IPR013783">
    <property type="entry name" value="Ig-like_fold"/>
</dbReference>
<dbReference type="Proteomes" id="UP000828390">
    <property type="component" value="Unassembled WGS sequence"/>
</dbReference>
<dbReference type="InterPro" id="IPR013098">
    <property type="entry name" value="Ig_I-set"/>
</dbReference>
<accession>A0A9D4I5X2</accession>
<evidence type="ECO:0000313" key="6">
    <source>
        <dbReference type="EMBL" id="KAH3751241.1"/>
    </source>
</evidence>
<dbReference type="SMART" id="SM00408">
    <property type="entry name" value="IGc2"/>
    <property type="match status" value="1"/>
</dbReference>
<reference evidence="6" key="2">
    <citation type="submission" date="2020-11" db="EMBL/GenBank/DDBJ databases">
        <authorList>
            <person name="McCartney M.A."/>
            <person name="Auch B."/>
            <person name="Kono T."/>
            <person name="Mallez S."/>
            <person name="Becker A."/>
            <person name="Gohl D.M."/>
            <person name="Silverstein K.A.T."/>
            <person name="Koren S."/>
            <person name="Bechman K.B."/>
            <person name="Herman A."/>
            <person name="Abrahante J.E."/>
            <person name="Garbe J."/>
        </authorList>
    </citation>
    <scope>NUCLEOTIDE SEQUENCE</scope>
    <source>
        <strain evidence="6">Duluth1</strain>
        <tissue evidence="6">Whole animal</tissue>
    </source>
</reference>
<protein>
    <recommendedName>
        <fullName evidence="5">Ig-like domain-containing protein</fullName>
    </recommendedName>
</protein>
<evidence type="ECO:0000313" key="7">
    <source>
        <dbReference type="Proteomes" id="UP000828390"/>
    </source>
</evidence>
<dbReference type="CDD" id="cd00096">
    <property type="entry name" value="Ig"/>
    <property type="match status" value="1"/>
</dbReference>
<keyword evidence="7" id="KW-1185">Reference proteome</keyword>
<dbReference type="SUPFAM" id="SSF48726">
    <property type="entry name" value="Immunoglobulin"/>
    <property type="match status" value="2"/>
</dbReference>
<comment type="caution">
    <text evidence="6">The sequence shown here is derived from an EMBL/GenBank/DDBJ whole genome shotgun (WGS) entry which is preliminary data.</text>
</comment>
<sequence>MEMADADRARFTIQRPYESDWFLVIKPAQRKDAGSYACVANASTVISARVIIEYAPKIVGYHSRDIHMQVCERTPRVVMWCNVTGQPSPSVKWFYRKDENSPQTYIGLYNHMIFIPDVDHSNQGQYRCEVSNAHGNDVIVFHVHVIDRILTLDPNNPSWPGIMIQTGNAVIDSSNMGHNKNNDNNNNNALTLMLAGLVLLNVLE</sequence>
<name>A0A9D4I5X2_DREPO</name>
<keyword evidence="1" id="KW-0732">Signal</keyword>
<dbReference type="EMBL" id="JAIWYP010000010">
    <property type="protein sequence ID" value="KAH3751241.1"/>
    <property type="molecule type" value="Genomic_DNA"/>
</dbReference>
<dbReference type="PROSITE" id="PS50835">
    <property type="entry name" value="IG_LIKE"/>
    <property type="match status" value="1"/>
</dbReference>
<dbReference type="Pfam" id="PF07679">
    <property type="entry name" value="I-set"/>
    <property type="match status" value="1"/>
</dbReference>
<keyword evidence="4" id="KW-0393">Immunoglobulin domain</keyword>
<dbReference type="AlphaFoldDB" id="A0A9D4I5X2"/>
<dbReference type="InterPro" id="IPR051170">
    <property type="entry name" value="Neural/epithelial_adhesion"/>
</dbReference>
<dbReference type="InterPro" id="IPR007110">
    <property type="entry name" value="Ig-like_dom"/>
</dbReference>
<dbReference type="PANTHER" id="PTHR12231:SF253">
    <property type="entry name" value="DPR-INTERACTING PROTEIN ETA, ISOFORM B-RELATED"/>
    <property type="match status" value="1"/>
</dbReference>
<proteinExistence type="predicted"/>
<reference evidence="6" key="1">
    <citation type="journal article" date="2019" name="bioRxiv">
        <title>The Genome of the Zebra Mussel, Dreissena polymorpha: A Resource for Invasive Species Research.</title>
        <authorList>
            <person name="McCartney M.A."/>
            <person name="Auch B."/>
            <person name="Kono T."/>
            <person name="Mallez S."/>
            <person name="Zhang Y."/>
            <person name="Obille A."/>
            <person name="Becker A."/>
            <person name="Abrahante J.E."/>
            <person name="Garbe J."/>
            <person name="Badalamenti J.P."/>
            <person name="Herman A."/>
            <person name="Mangelson H."/>
            <person name="Liachko I."/>
            <person name="Sullivan S."/>
            <person name="Sone E.D."/>
            <person name="Koren S."/>
            <person name="Silverstein K.A.T."/>
            <person name="Beckman K.B."/>
            <person name="Gohl D.M."/>
        </authorList>
    </citation>
    <scope>NUCLEOTIDE SEQUENCE</scope>
    <source>
        <strain evidence="6">Duluth1</strain>
        <tissue evidence="6">Whole animal</tissue>
    </source>
</reference>
<dbReference type="InterPro" id="IPR036179">
    <property type="entry name" value="Ig-like_dom_sf"/>
</dbReference>
<keyword evidence="2" id="KW-0677">Repeat</keyword>
<gene>
    <name evidence="6" type="ORF">DPMN_185794</name>
</gene>
<evidence type="ECO:0000256" key="4">
    <source>
        <dbReference type="ARBA" id="ARBA00023319"/>
    </source>
</evidence>
<evidence type="ECO:0000256" key="1">
    <source>
        <dbReference type="ARBA" id="ARBA00022729"/>
    </source>
</evidence>
<dbReference type="Gene3D" id="2.60.40.10">
    <property type="entry name" value="Immunoglobulins"/>
    <property type="match status" value="2"/>
</dbReference>